<dbReference type="Gene3D" id="1.20.59.10">
    <property type="entry name" value="Chorismate mutase"/>
    <property type="match status" value="1"/>
</dbReference>
<dbReference type="OrthoDB" id="7268348at2"/>
<dbReference type="SMART" id="SM00830">
    <property type="entry name" value="CM_2"/>
    <property type="match status" value="1"/>
</dbReference>
<dbReference type="RefSeq" id="WP_161141522.1">
    <property type="nucleotide sequence ID" value="NZ_SPKJ01000062.1"/>
</dbReference>
<proteinExistence type="predicted"/>
<dbReference type="GO" id="GO:0046417">
    <property type="term" value="P:chorismate metabolic process"/>
    <property type="evidence" value="ECO:0007669"/>
    <property type="project" value="InterPro"/>
</dbReference>
<dbReference type="GO" id="GO:0004106">
    <property type="term" value="F:chorismate mutase activity"/>
    <property type="evidence" value="ECO:0007669"/>
    <property type="project" value="UniProtKB-EC"/>
</dbReference>
<keyword evidence="4" id="KW-1185">Reference proteome</keyword>
<feature type="domain" description="Chorismate mutase" evidence="2">
    <location>
        <begin position="3"/>
        <end position="94"/>
    </location>
</feature>
<reference evidence="3" key="1">
    <citation type="submission" date="2019-03" db="EMBL/GenBank/DDBJ databases">
        <title>Afifella sp. nov., isolated from activated sludge.</title>
        <authorList>
            <person name="Li Q."/>
            <person name="Liu Y."/>
        </authorList>
    </citation>
    <scope>NUCLEOTIDE SEQUENCE</scope>
    <source>
        <strain evidence="3">L72</strain>
    </source>
</reference>
<name>A0A964T611_9HYPH</name>
<dbReference type="Proteomes" id="UP000773614">
    <property type="component" value="Unassembled WGS sequence"/>
</dbReference>
<sequence length="272" mass="29381">MDRQAPDPLQLIRRRIDAADAEIHRLLMERAAVIDELIHVKGTSMPGAAFRPDREADMMRRLVARHSGVLPLASVEHIWRELISTFTAMQAPYGVVTPPGDDPLALRDLVRFYFGFHVPVHVAPDVAAALADVAREGRDLAVVPLATRGRWWAGLIDPDAPKIFARLPFLEMPDRPAALPAYVAGPPLTQKLEPDIRLLVLKANAEASAFLAYVGGRIAGEAEGEFLAEIPGDERISDFPDFAASPAVGGFAAPIRVGSLEAAADSGRAGHE</sequence>
<protein>
    <recommendedName>
        <fullName evidence="1">chorismate mutase</fullName>
        <ecNumber evidence="1">5.4.99.5</ecNumber>
    </recommendedName>
</protein>
<evidence type="ECO:0000259" key="2">
    <source>
        <dbReference type="PROSITE" id="PS51168"/>
    </source>
</evidence>
<dbReference type="Pfam" id="PF01817">
    <property type="entry name" value="CM_2"/>
    <property type="match status" value="1"/>
</dbReference>
<accession>A0A964T611</accession>
<dbReference type="AlphaFoldDB" id="A0A964T611"/>
<dbReference type="EC" id="5.4.99.5" evidence="1"/>
<dbReference type="EMBL" id="SPKJ01000062">
    <property type="protein sequence ID" value="MYZ49181.1"/>
    <property type="molecule type" value="Genomic_DNA"/>
</dbReference>
<evidence type="ECO:0000313" key="4">
    <source>
        <dbReference type="Proteomes" id="UP000773614"/>
    </source>
</evidence>
<evidence type="ECO:0000313" key="3">
    <source>
        <dbReference type="EMBL" id="MYZ49181.1"/>
    </source>
</evidence>
<organism evidence="3 4">
    <name type="scientific">Propylenella binzhouense</name>
    <dbReference type="NCBI Taxonomy" id="2555902"/>
    <lineage>
        <taxon>Bacteria</taxon>
        <taxon>Pseudomonadati</taxon>
        <taxon>Pseudomonadota</taxon>
        <taxon>Alphaproteobacteria</taxon>
        <taxon>Hyphomicrobiales</taxon>
        <taxon>Propylenellaceae</taxon>
        <taxon>Propylenella</taxon>
    </lineage>
</organism>
<dbReference type="InterPro" id="IPR002701">
    <property type="entry name" value="CM_II_prokaryot"/>
</dbReference>
<dbReference type="InterPro" id="IPR036979">
    <property type="entry name" value="CM_dom_sf"/>
</dbReference>
<dbReference type="PROSITE" id="PS51168">
    <property type="entry name" value="CHORISMATE_MUT_2"/>
    <property type="match status" value="1"/>
</dbReference>
<dbReference type="SUPFAM" id="SSF48600">
    <property type="entry name" value="Chorismate mutase II"/>
    <property type="match status" value="1"/>
</dbReference>
<gene>
    <name evidence="3" type="ORF">E4O86_15820</name>
</gene>
<evidence type="ECO:0000256" key="1">
    <source>
        <dbReference type="ARBA" id="ARBA00012404"/>
    </source>
</evidence>
<comment type="caution">
    <text evidence="3">The sequence shown here is derived from an EMBL/GenBank/DDBJ whole genome shotgun (WGS) entry which is preliminary data.</text>
</comment>
<dbReference type="InterPro" id="IPR036263">
    <property type="entry name" value="Chorismate_II_sf"/>
</dbReference>